<dbReference type="InterPro" id="IPR045864">
    <property type="entry name" value="aa-tRNA-synth_II/BPL/LPL"/>
</dbReference>
<evidence type="ECO:0000256" key="3">
    <source>
        <dbReference type="ARBA" id="ARBA00012831"/>
    </source>
</evidence>
<dbReference type="PANTHER" id="PTHR42753">
    <property type="entry name" value="MITOCHONDRIAL RIBOSOME PROTEIN L39/PROLYL-TRNA LIGASE FAMILY MEMBER"/>
    <property type="match status" value="1"/>
</dbReference>
<comment type="subcellular location">
    <subcellularLocation>
        <location evidence="1">Cytoplasm</location>
    </subcellularLocation>
</comment>
<evidence type="ECO:0000256" key="5">
    <source>
        <dbReference type="ARBA" id="ARBA00022490"/>
    </source>
</evidence>
<keyword evidence="9" id="KW-0648">Protein biosynthesis</keyword>
<dbReference type="InterPro" id="IPR033730">
    <property type="entry name" value="ProRS_core_prok"/>
</dbReference>
<evidence type="ECO:0000256" key="7">
    <source>
        <dbReference type="ARBA" id="ARBA00022741"/>
    </source>
</evidence>
<keyword evidence="7" id="KW-0547">Nucleotide-binding</keyword>
<dbReference type="Gene3D" id="3.30.930.10">
    <property type="entry name" value="Bira Bifunctional Protein, Domain 2"/>
    <property type="match status" value="1"/>
</dbReference>
<dbReference type="InterPro" id="IPR050062">
    <property type="entry name" value="Pro-tRNA_synthetase"/>
</dbReference>
<evidence type="ECO:0000256" key="9">
    <source>
        <dbReference type="ARBA" id="ARBA00022917"/>
    </source>
</evidence>
<dbReference type="InterPro" id="IPR002314">
    <property type="entry name" value="aa-tRNA-synt_IIb"/>
</dbReference>
<dbReference type="Gene3D" id="3.40.50.800">
    <property type="entry name" value="Anticodon-binding domain"/>
    <property type="match status" value="1"/>
</dbReference>
<dbReference type="GO" id="GO:0006433">
    <property type="term" value="P:prolyl-tRNA aminoacylation"/>
    <property type="evidence" value="ECO:0007669"/>
    <property type="project" value="UniProtKB-UniRule"/>
</dbReference>
<keyword evidence="6 14" id="KW-0436">Ligase</keyword>
<dbReference type="GO" id="GO:0004827">
    <property type="term" value="F:proline-tRNA ligase activity"/>
    <property type="evidence" value="ECO:0007669"/>
    <property type="project" value="UniProtKB-UniRule"/>
</dbReference>
<accession>A0A2M7TNU2</accession>
<feature type="domain" description="Aminoacyl-transfer RNA synthetases class-II family profile" evidence="13">
    <location>
        <begin position="39"/>
        <end position="312"/>
    </location>
</feature>
<dbReference type="AlphaFoldDB" id="A0A2M7TNU2"/>
<dbReference type="CDD" id="cd00861">
    <property type="entry name" value="ProRS_anticodon_short"/>
    <property type="match status" value="1"/>
</dbReference>
<evidence type="ECO:0000256" key="11">
    <source>
        <dbReference type="ARBA" id="ARBA00047671"/>
    </source>
</evidence>
<dbReference type="InterPro" id="IPR004500">
    <property type="entry name" value="Pro-tRNA-synth_IIa_bac-type"/>
</dbReference>
<evidence type="ECO:0000256" key="12">
    <source>
        <dbReference type="NCBIfam" id="TIGR00409"/>
    </source>
</evidence>
<comment type="subunit">
    <text evidence="2">Homodimer.</text>
</comment>
<dbReference type="PANTHER" id="PTHR42753:SF2">
    <property type="entry name" value="PROLINE--TRNA LIGASE"/>
    <property type="match status" value="1"/>
</dbReference>
<dbReference type="Pfam" id="PF03129">
    <property type="entry name" value="HGTP_anticodon"/>
    <property type="match status" value="1"/>
</dbReference>
<dbReference type="EC" id="6.1.1.15" evidence="3 12"/>
<proteinExistence type="predicted"/>
<dbReference type="InterPro" id="IPR002316">
    <property type="entry name" value="Pro-tRNA-ligase_IIa"/>
</dbReference>
<dbReference type="GO" id="GO:0005829">
    <property type="term" value="C:cytosol"/>
    <property type="evidence" value="ECO:0007669"/>
    <property type="project" value="TreeGrafter"/>
</dbReference>
<comment type="caution">
    <text evidence="14">The sequence shown here is derived from an EMBL/GenBank/DDBJ whole genome shotgun (WGS) entry which is preliminary data.</text>
</comment>
<comment type="catalytic activity">
    <reaction evidence="11">
        <text>tRNA(Pro) + L-proline + ATP = L-prolyl-tRNA(Pro) + AMP + diphosphate</text>
        <dbReference type="Rhea" id="RHEA:14305"/>
        <dbReference type="Rhea" id="RHEA-COMP:9700"/>
        <dbReference type="Rhea" id="RHEA-COMP:9702"/>
        <dbReference type="ChEBI" id="CHEBI:30616"/>
        <dbReference type="ChEBI" id="CHEBI:33019"/>
        <dbReference type="ChEBI" id="CHEBI:60039"/>
        <dbReference type="ChEBI" id="CHEBI:78442"/>
        <dbReference type="ChEBI" id="CHEBI:78532"/>
        <dbReference type="ChEBI" id="CHEBI:456215"/>
        <dbReference type="EC" id="6.1.1.15"/>
    </reaction>
</comment>
<evidence type="ECO:0000256" key="6">
    <source>
        <dbReference type="ARBA" id="ARBA00022598"/>
    </source>
</evidence>
<dbReference type="PRINTS" id="PR01046">
    <property type="entry name" value="TRNASYNTHPRO"/>
</dbReference>
<dbReference type="NCBIfam" id="TIGR00409">
    <property type="entry name" value="proS_fam_II"/>
    <property type="match status" value="1"/>
</dbReference>
<protein>
    <recommendedName>
        <fullName evidence="4 12">Proline--tRNA ligase</fullName>
        <ecNumber evidence="3 12">6.1.1.15</ecNumber>
    </recommendedName>
</protein>
<dbReference type="InterPro" id="IPR004154">
    <property type="entry name" value="Anticodon-bd"/>
</dbReference>
<sequence length="408" mass="46962">MRYSKLFGKTLKGTAPKGAETISHQYLVKGGFIDQLAAGIYSFLPLGWQVHQKIENIIREEMNGIGGQELLLPTLQPKSLWQESQRWDSMDPPLFVLKDQHQKEYALGSTHEEVMTDLARKFIKSYKDLPLYLYQIQNKFRNEIRATSGLLRVREFMMKDLYSFHTDKKDLDEYYQKVIKAYKKIFNRCGFIIKVVEASSGTIGGDVSHEFMMLCQTGEDRIVFCPKCDFATSKEELKKCPKCQSLLKNGRVIENGHVFKLGTKYSKTMKVYFTDRKGNKKLIWMGCYGIGLGRLMASIIEAHHDKQGIIWPKEIAPYQVHLIELKTKNLKLSGEKIYQELQNKGIEVLYDDREDVSAGVKFADADLIGIPVRLVVSEKAKDKIEWKNRDSQKVELLTLSEVIKKLAR</sequence>
<dbReference type="PROSITE" id="PS50862">
    <property type="entry name" value="AA_TRNA_LIGASE_II"/>
    <property type="match status" value="1"/>
</dbReference>
<evidence type="ECO:0000256" key="1">
    <source>
        <dbReference type="ARBA" id="ARBA00004496"/>
    </source>
</evidence>
<dbReference type="InterPro" id="IPR044140">
    <property type="entry name" value="ProRS_anticodon_short"/>
</dbReference>
<dbReference type="SUPFAM" id="SSF55681">
    <property type="entry name" value="Class II aaRS and biotin synthetases"/>
    <property type="match status" value="1"/>
</dbReference>
<dbReference type="EMBL" id="PFNO01000034">
    <property type="protein sequence ID" value="PIZ49819.1"/>
    <property type="molecule type" value="Genomic_DNA"/>
</dbReference>
<evidence type="ECO:0000259" key="13">
    <source>
        <dbReference type="PROSITE" id="PS50862"/>
    </source>
</evidence>
<name>A0A2M7TNU2_9BACT</name>
<dbReference type="InterPro" id="IPR006195">
    <property type="entry name" value="aa-tRNA-synth_II"/>
</dbReference>
<dbReference type="Proteomes" id="UP000229753">
    <property type="component" value="Unassembled WGS sequence"/>
</dbReference>
<dbReference type="CDD" id="cd00779">
    <property type="entry name" value="ProRS_core_prok"/>
    <property type="match status" value="1"/>
</dbReference>
<evidence type="ECO:0000256" key="10">
    <source>
        <dbReference type="ARBA" id="ARBA00023146"/>
    </source>
</evidence>
<evidence type="ECO:0000313" key="14">
    <source>
        <dbReference type="EMBL" id="PIZ49819.1"/>
    </source>
</evidence>
<organism evidence="14 15">
    <name type="scientific">Candidatus Woesebacteria bacterium CG_4_10_14_0_2_um_filter_39_14</name>
    <dbReference type="NCBI Taxonomy" id="1975054"/>
    <lineage>
        <taxon>Bacteria</taxon>
        <taxon>Candidatus Woeseibacteriota</taxon>
    </lineage>
</organism>
<keyword evidence="10" id="KW-0030">Aminoacyl-tRNA synthetase</keyword>
<keyword evidence="5" id="KW-0963">Cytoplasm</keyword>
<keyword evidence="8" id="KW-0067">ATP-binding</keyword>
<dbReference type="SUPFAM" id="SSF52954">
    <property type="entry name" value="Class II aaRS ABD-related"/>
    <property type="match status" value="1"/>
</dbReference>
<evidence type="ECO:0000256" key="4">
    <source>
        <dbReference type="ARBA" id="ARBA00019110"/>
    </source>
</evidence>
<evidence type="ECO:0000256" key="2">
    <source>
        <dbReference type="ARBA" id="ARBA00011738"/>
    </source>
</evidence>
<dbReference type="InterPro" id="IPR036621">
    <property type="entry name" value="Anticodon-bd_dom_sf"/>
</dbReference>
<reference evidence="15" key="1">
    <citation type="submission" date="2017-09" db="EMBL/GenBank/DDBJ databases">
        <title>Depth-based differentiation of microbial function through sediment-hosted aquifers and enrichment of novel symbionts in the deep terrestrial subsurface.</title>
        <authorList>
            <person name="Probst A.J."/>
            <person name="Ladd B."/>
            <person name="Jarett J.K."/>
            <person name="Geller-Mcgrath D.E."/>
            <person name="Sieber C.M.K."/>
            <person name="Emerson J.B."/>
            <person name="Anantharaman K."/>
            <person name="Thomas B.C."/>
            <person name="Malmstrom R."/>
            <person name="Stieglmeier M."/>
            <person name="Klingl A."/>
            <person name="Woyke T."/>
            <person name="Ryan C.M."/>
            <person name="Banfield J.F."/>
        </authorList>
    </citation>
    <scope>NUCLEOTIDE SEQUENCE [LARGE SCALE GENOMIC DNA]</scope>
</reference>
<dbReference type="GO" id="GO:0005524">
    <property type="term" value="F:ATP binding"/>
    <property type="evidence" value="ECO:0007669"/>
    <property type="project" value="UniProtKB-KW"/>
</dbReference>
<dbReference type="Pfam" id="PF00587">
    <property type="entry name" value="tRNA-synt_2b"/>
    <property type="match status" value="1"/>
</dbReference>
<gene>
    <name evidence="14" type="primary">proS</name>
    <name evidence="14" type="ORF">COY29_00995</name>
</gene>
<evidence type="ECO:0000256" key="8">
    <source>
        <dbReference type="ARBA" id="ARBA00022840"/>
    </source>
</evidence>
<evidence type="ECO:0000313" key="15">
    <source>
        <dbReference type="Proteomes" id="UP000229753"/>
    </source>
</evidence>